<evidence type="ECO:0000313" key="1">
    <source>
        <dbReference type="EMBL" id="KAH7670794.1"/>
    </source>
</evidence>
<keyword evidence="2" id="KW-1185">Reference proteome</keyword>
<evidence type="ECO:0000313" key="2">
    <source>
        <dbReference type="Proteomes" id="UP000827976"/>
    </source>
</evidence>
<dbReference type="EMBL" id="CM037020">
    <property type="protein sequence ID" value="KAH7670794.1"/>
    <property type="molecule type" value="Genomic_DNA"/>
</dbReference>
<proteinExistence type="predicted"/>
<dbReference type="Proteomes" id="UP000827976">
    <property type="component" value="Chromosome 10"/>
</dbReference>
<comment type="caution">
    <text evidence="1">The sequence shown here is derived from an EMBL/GenBank/DDBJ whole genome shotgun (WGS) entry which is preliminary data.</text>
</comment>
<name>A0ACB7VB93_DIOAL</name>
<accession>A0ACB7VB93</accession>
<sequence>MMEERRRRRTSCTSAMEVKRAQTAMNDIRAFPWNYFSSESCLLFVCLTASLLILPLILPPLPPPPIMLLLLPIGILLVLLLLGFMPSDKMLKTTHIEVLVGRKKIRRTVLLQENMYEL</sequence>
<reference evidence="2" key="1">
    <citation type="journal article" date="2022" name="Nat. Commun.">
        <title>Chromosome evolution and the genetic basis of agronomically important traits in greater yam.</title>
        <authorList>
            <person name="Bredeson J.V."/>
            <person name="Lyons J.B."/>
            <person name="Oniyinde I.O."/>
            <person name="Okereke N.R."/>
            <person name="Kolade O."/>
            <person name="Nnabue I."/>
            <person name="Nwadili C.O."/>
            <person name="Hribova E."/>
            <person name="Parker M."/>
            <person name="Nwogha J."/>
            <person name="Shu S."/>
            <person name="Carlson J."/>
            <person name="Kariba R."/>
            <person name="Muthemba S."/>
            <person name="Knop K."/>
            <person name="Barton G.J."/>
            <person name="Sherwood A.V."/>
            <person name="Lopez-Montes A."/>
            <person name="Asiedu R."/>
            <person name="Jamnadass R."/>
            <person name="Muchugi A."/>
            <person name="Goodstein D."/>
            <person name="Egesi C.N."/>
            <person name="Featherston J."/>
            <person name="Asfaw A."/>
            <person name="Simpson G.G."/>
            <person name="Dolezel J."/>
            <person name="Hendre P.S."/>
            <person name="Van Deynze A."/>
            <person name="Kumar P.L."/>
            <person name="Obidiegwu J.E."/>
            <person name="Bhattacharjee R."/>
            <person name="Rokhsar D.S."/>
        </authorList>
    </citation>
    <scope>NUCLEOTIDE SEQUENCE [LARGE SCALE GENOMIC DNA]</scope>
    <source>
        <strain evidence="2">cv. TDa95/00328</strain>
    </source>
</reference>
<organism evidence="1 2">
    <name type="scientific">Dioscorea alata</name>
    <name type="common">Purple yam</name>
    <dbReference type="NCBI Taxonomy" id="55571"/>
    <lineage>
        <taxon>Eukaryota</taxon>
        <taxon>Viridiplantae</taxon>
        <taxon>Streptophyta</taxon>
        <taxon>Embryophyta</taxon>
        <taxon>Tracheophyta</taxon>
        <taxon>Spermatophyta</taxon>
        <taxon>Magnoliopsida</taxon>
        <taxon>Liliopsida</taxon>
        <taxon>Dioscoreales</taxon>
        <taxon>Dioscoreaceae</taxon>
        <taxon>Dioscorea</taxon>
    </lineage>
</organism>
<protein>
    <submittedName>
        <fullName evidence="1">Uncharacterized protein</fullName>
    </submittedName>
</protein>
<gene>
    <name evidence="1" type="ORF">IHE45_10G051800</name>
</gene>